<organism evidence="1 2">
    <name type="scientific">Orchesella cincta</name>
    <name type="common">Springtail</name>
    <name type="synonym">Podura cincta</name>
    <dbReference type="NCBI Taxonomy" id="48709"/>
    <lineage>
        <taxon>Eukaryota</taxon>
        <taxon>Metazoa</taxon>
        <taxon>Ecdysozoa</taxon>
        <taxon>Arthropoda</taxon>
        <taxon>Hexapoda</taxon>
        <taxon>Collembola</taxon>
        <taxon>Entomobryomorpha</taxon>
        <taxon>Entomobryoidea</taxon>
        <taxon>Orchesellidae</taxon>
        <taxon>Orchesellinae</taxon>
        <taxon>Orchesella</taxon>
    </lineage>
</organism>
<proteinExistence type="predicted"/>
<protein>
    <submittedName>
        <fullName evidence="1">Uncharacterized protein</fullName>
    </submittedName>
</protein>
<dbReference type="EMBL" id="LJIJ01003530">
    <property type="protein sequence ID" value="ODM88489.1"/>
    <property type="molecule type" value="Genomic_DNA"/>
</dbReference>
<gene>
    <name evidence="1" type="ORF">Ocin01_18192</name>
</gene>
<name>A0A1D2M691_ORCCI</name>
<reference evidence="1 2" key="1">
    <citation type="journal article" date="2016" name="Genome Biol. Evol.">
        <title>Gene Family Evolution Reflects Adaptation to Soil Environmental Stressors in the Genome of the Collembolan Orchesella cincta.</title>
        <authorList>
            <person name="Faddeeva-Vakhrusheva A."/>
            <person name="Derks M.F."/>
            <person name="Anvar S.Y."/>
            <person name="Agamennone V."/>
            <person name="Suring W."/>
            <person name="Smit S."/>
            <person name="van Straalen N.M."/>
            <person name="Roelofs D."/>
        </authorList>
    </citation>
    <scope>NUCLEOTIDE SEQUENCE [LARGE SCALE GENOMIC DNA]</scope>
    <source>
        <tissue evidence="1">Mixed pool</tissue>
    </source>
</reference>
<evidence type="ECO:0000313" key="2">
    <source>
        <dbReference type="Proteomes" id="UP000094527"/>
    </source>
</evidence>
<accession>A0A1D2M691</accession>
<evidence type="ECO:0000313" key="1">
    <source>
        <dbReference type="EMBL" id="ODM88489.1"/>
    </source>
</evidence>
<sequence>MHGKGKRRKAARRRMTVCVETMDWMTASNKTQTARFTLTDRCSDQKFQNQSSQLGLTCDMFRPPVPGSTILARHCFCHADLCNYMLPVPTLATTTTAEVSSTQATNDASLITGFSTLLQLLLRLLLHSLPLQGILPMMSSLSFSLTG</sequence>
<keyword evidence="2" id="KW-1185">Reference proteome</keyword>
<dbReference type="Proteomes" id="UP000094527">
    <property type="component" value="Unassembled WGS sequence"/>
</dbReference>
<dbReference type="AlphaFoldDB" id="A0A1D2M691"/>
<comment type="caution">
    <text evidence="1">The sequence shown here is derived from an EMBL/GenBank/DDBJ whole genome shotgun (WGS) entry which is preliminary data.</text>
</comment>